<protein>
    <submittedName>
        <fullName evidence="2">Uncharacterized protein</fullName>
    </submittedName>
</protein>
<keyword evidence="1" id="KW-1185">Reference proteome</keyword>
<dbReference type="Proteomes" id="UP000887565">
    <property type="component" value="Unplaced"/>
</dbReference>
<name>A0A915IQE1_ROMCU</name>
<sequence>MQTVRLNPKLTQFRADGNIILLRTGGLSSKAQVKMGVTCQPLRHSPWYLLCLPLWEIDISHLERRAQDPGAPLADAKQRKTLTEILQK</sequence>
<accession>A0A915IQE1</accession>
<organism evidence="1 2">
    <name type="scientific">Romanomermis culicivorax</name>
    <name type="common">Nematode worm</name>
    <dbReference type="NCBI Taxonomy" id="13658"/>
    <lineage>
        <taxon>Eukaryota</taxon>
        <taxon>Metazoa</taxon>
        <taxon>Ecdysozoa</taxon>
        <taxon>Nematoda</taxon>
        <taxon>Enoplea</taxon>
        <taxon>Dorylaimia</taxon>
        <taxon>Mermithida</taxon>
        <taxon>Mermithoidea</taxon>
        <taxon>Mermithidae</taxon>
        <taxon>Romanomermis</taxon>
    </lineage>
</organism>
<evidence type="ECO:0000313" key="1">
    <source>
        <dbReference type="Proteomes" id="UP000887565"/>
    </source>
</evidence>
<evidence type="ECO:0000313" key="2">
    <source>
        <dbReference type="WBParaSite" id="nRc.2.0.1.t16026-RA"/>
    </source>
</evidence>
<dbReference type="AlphaFoldDB" id="A0A915IQE1"/>
<dbReference type="WBParaSite" id="nRc.2.0.1.t16026-RA">
    <property type="protein sequence ID" value="nRc.2.0.1.t16026-RA"/>
    <property type="gene ID" value="nRc.2.0.1.g16026"/>
</dbReference>
<reference evidence="2" key="1">
    <citation type="submission" date="2022-11" db="UniProtKB">
        <authorList>
            <consortium name="WormBaseParasite"/>
        </authorList>
    </citation>
    <scope>IDENTIFICATION</scope>
</reference>
<proteinExistence type="predicted"/>